<feature type="domain" description="MAM" evidence="2">
    <location>
        <begin position="67"/>
        <end position="156"/>
    </location>
</feature>
<dbReference type="Pfam" id="PF00629">
    <property type="entry name" value="MAM"/>
    <property type="match status" value="1"/>
</dbReference>
<accession>A0A450YPF0</accession>
<dbReference type="Gene3D" id="2.60.120.200">
    <property type="match status" value="1"/>
</dbReference>
<dbReference type="InterPro" id="IPR051560">
    <property type="entry name" value="MAM_domain-containing"/>
</dbReference>
<dbReference type="GO" id="GO:0016020">
    <property type="term" value="C:membrane"/>
    <property type="evidence" value="ECO:0007669"/>
    <property type="project" value="InterPro"/>
</dbReference>
<dbReference type="PANTHER" id="PTHR23282">
    <property type="entry name" value="APICAL ENDOSOMAL GLYCOPROTEIN PRECURSOR"/>
    <property type="match status" value="1"/>
</dbReference>
<feature type="compositionally biased region" description="Basic and acidic residues" evidence="1">
    <location>
        <begin position="14"/>
        <end position="23"/>
    </location>
</feature>
<evidence type="ECO:0000259" key="2">
    <source>
        <dbReference type="PROSITE" id="PS50060"/>
    </source>
</evidence>
<evidence type="ECO:0000313" key="3">
    <source>
        <dbReference type="EMBL" id="VFK43386.1"/>
    </source>
</evidence>
<reference evidence="3" key="1">
    <citation type="submission" date="2019-02" db="EMBL/GenBank/DDBJ databases">
        <authorList>
            <person name="Gruber-Vodicka R. H."/>
            <person name="Seah K. B. B."/>
        </authorList>
    </citation>
    <scope>NUCLEOTIDE SEQUENCE</scope>
    <source>
        <strain evidence="3">BECK_S1321</strain>
    </source>
</reference>
<dbReference type="AlphaFoldDB" id="A0A450YPF0"/>
<sequence length="167" mass="18277">MKHFGSGYAGLGPHHGDARDARATGKQRKSFSRFHAPARGRVGASIFSIPLAALLGLATLPAHALEHTTGFEVDIRGWTVIKGTSQFNWARQTRGTHSGHTGPSGAHEGDYYLYLEASRNYPSRTAYLQSREFSGKIQTVSFHYHMYGAHMGSLALEGLDGNSWFTL</sequence>
<organism evidence="3">
    <name type="scientific">Candidatus Kentrum sp. SD</name>
    <dbReference type="NCBI Taxonomy" id="2126332"/>
    <lineage>
        <taxon>Bacteria</taxon>
        <taxon>Pseudomonadati</taxon>
        <taxon>Pseudomonadota</taxon>
        <taxon>Gammaproteobacteria</taxon>
        <taxon>Candidatus Kentrum</taxon>
    </lineage>
</organism>
<feature type="region of interest" description="Disordered" evidence="1">
    <location>
        <begin position="1"/>
        <end position="31"/>
    </location>
</feature>
<dbReference type="EMBL" id="CAADFR010000145">
    <property type="protein sequence ID" value="VFK43386.1"/>
    <property type="molecule type" value="Genomic_DNA"/>
</dbReference>
<dbReference type="InterPro" id="IPR013320">
    <property type="entry name" value="ConA-like_dom_sf"/>
</dbReference>
<dbReference type="PROSITE" id="PS50060">
    <property type="entry name" value="MAM_2"/>
    <property type="match status" value="1"/>
</dbReference>
<dbReference type="PANTHER" id="PTHR23282:SF137">
    <property type="entry name" value="MAM DOMAIN-CONTAINING GLYCOSYLPHOSPHATIDYLINOSITOL ANCHOR PROTEIN 2"/>
    <property type="match status" value="1"/>
</dbReference>
<dbReference type="InterPro" id="IPR000998">
    <property type="entry name" value="MAM_dom"/>
</dbReference>
<protein>
    <submittedName>
        <fullName evidence="3">MAM domain-containing protein, meprin/A5/mu</fullName>
    </submittedName>
</protein>
<evidence type="ECO:0000256" key="1">
    <source>
        <dbReference type="SAM" id="MobiDB-lite"/>
    </source>
</evidence>
<dbReference type="SUPFAM" id="SSF49899">
    <property type="entry name" value="Concanavalin A-like lectins/glucanases"/>
    <property type="match status" value="1"/>
</dbReference>
<gene>
    <name evidence="3" type="ORF">BECKSD772F_GA0070984_11455</name>
</gene>
<name>A0A450YPF0_9GAMM</name>
<proteinExistence type="predicted"/>